<dbReference type="SUPFAM" id="SSF53187">
    <property type="entry name" value="Zn-dependent exopeptidases"/>
    <property type="match status" value="1"/>
</dbReference>
<protein>
    <submittedName>
        <fullName evidence="5">N-acetylmuramoyl-L-alanine amidase</fullName>
    </submittedName>
</protein>
<dbReference type="EMBL" id="BNAL01000027">
    <property type="protein sequence ID" value="GHG07322.1"/>
    <property type="molecule type" value="Genomic_DNA"/>
</dbReference>
<reference evidence="6" key="1">
    <citation type="journal article" date="2019" name="Int. J. Syst. Evol. Microbiol.">
        <title>The Global Catalogue of Microorganisms (GCM) 10K type strain sequencing project: providing services to taxonomists for standard genome sequencing and annotation.</title>
        <authorList>
            <consortium name="The Broad Institute Genomics Platform"/>
            <consortium name="The Broad Institute Genome Sequencing Center for Infectious Disease"/>
            <person name="Wu L."/>
            <person name="Ma J."/>
        </authorList>
    </citation>
    <scope>NUCLEOTIDE SEQUENCE [LARGE SCALE GENOMIC DNA]</scope>
    <source>
        <strain evidence="6">CGMCC 1.18439</strain>
    </source>
</reference>
<dbReference type="Gene3D" id="3.40.630.40">
    <property type="entry name" value="Zn-dependent exopeptidases"/>
    <property type="match status" value="1"/>
</dbReference>
<feature type="region of interest" description="Disordered" evidence="2">
    <location>
        <begin position="227"/>
        <end position="299"/>
    </location>
</feature>
<dbReference type="InterPro" id="IPR050695">
    <property type="entry name" value="N-acetylmuramoyl_amidase_3"/>
</dbReference>
<dbReference type="Pfam" id="PF01520">
    <property type="entry name" value="Amidase_3"/>
    <property type="match status" value="1"/>
</dbReference>
<dbReference type="PANTHER" id="PTHR30404:SF0">
    <property type="entry name" value="N-ACETYLMURAMOYL-L-ALANINE AMIDASE AMIC"/>
    <property type="match status" value="1"/>
</dbReference>
<keyword evidence="6" id="KW-1185">Reference proteome</keyword>
<proteinExistence type="predicted"/>
<keyword evidence="1" id="KW-0378">Hydrolase</keyword>
<comment type="caution">
    <text evidence="5">The sequence shown here is derived from an EMBL/GenBank/DDBJ whole genome shotgun (WGS) entry which is preliminary data.</text>
</comment>
<dbReference type="CDD" id="cd02696">
    <property type="entry name" value="MurNAc-LAA"/>
    <property type="match status" value="1"/>
</dbReference>
<evidence type="ECO:0000256" key="1">
    <source>
        <dbReference type="ARBA" id="ARBA00022801"/>
    </source>
</evidence>
<sequence length="629" mass="64422">MKSRALSLSMLVSCAGWASAQSDPFQRIPPTTALPALSSSADVPAEVAQGRAAAFSFGAPRISGREVTKVVFDLPAGARYVLSPAYSGLTVRVDGAPVQAENRGALGGTVTHYQAGGNQVFLGTAHPLGAAGGWKASEATIASGSRVLILEFGESVQGGAGSESLRAMQPGSAAPVYASAGGSGAAGTGLASSMARANSLDRSNNPYQLPARPLAAQRGEPLVVTPSAAPVRPAAPAPSASAGEDAPGDTVGTVKPQALPPELADAPGYTSSSDMSGRVPGSSGNTALSAPRVGRSPGMTRVVVDLPPGASYRIDPLGSGLNVVISGVRAQSGGASDQSSELVSWSYRPAGNSVTLNLRTGSPTTVARGWRAFFLPPVNGSTDRYRLAIDVAPALANLRPVPSQERQLTAMSALPAAGGLTYASALKPKVVLDPGHGGNDPGAVGSVQEKKVVLDVALRTRQFLNAAGIDVVMTRDRDVALNANKATDLRMRANMGSAGYTFVSIHANALPSQSALKGYGIETWYNPNHRLSPAFASILQKNMVDTSGAFSRGIKNQQSLAVLRSNRVPAALVEIGFVSHPVDSINLTDQNYIDRVALGIAKGVHESLRTGVHAAPSETVGQLPGNQAD</sequence>
<dbReference type="PANTHER" id="PTHR30404">
    <property type="entry name" value="N-ACETYLMURAMOYL-L-ALANINE AMIDASE"/>
    <property type="match status" value="1"/>
</dbReference>
<accession>A0ABQ3KCC0</accession>
<feature type="compositionally biased region" description="Low complexity" evidence="2">
    <location>
        <begin position="227"/>
        <end position="245"/>
    </location>
</feature>
<evidence type="ECO:0000256" key="2">
    <source>
        <dbReference type="SAM" id="MobiDB-lite"/>
    </source>
</evidence>
<evidence type="ECO:0000313" key="5">
    <source>
        <dbReference type="EMBL" id="GHG07322.1"/>
    </source>
</evidence>
<name>A0ABQ3KCC0_9DEIO</name>
<evidence type="ECO:0000259" key="4">
    <source>
        <dbReference type="SMART" id="SM00646"/>
    </source>
</evidence>
<dbReference type="InterPro" id="IPR002508">
    <property type="entry name" value="MurNAc-LAA_cat"/>
</dbReference>
<feature type="signal peptide" evidence="3">
    <location>
        <begin position="1"/>
        <end position="20"/>
    </location>
</feature>
<dbReference type="SMART" id="SM00646">
    <property type="entry name" value="Ami_3"/>
    <property type="match status" value="1"/>
</dbReference>
<dbReference type="Proteomes" id="UP000632154">
    <property type="component" value="Unassembled WGS sequence"/>
</dbReference>
<gene>
    <name evidence="5" type="ORF">GCM10017783_19870</name>
</gene>
<feature type="domain" description="MurNAc-LAA" evidence="4">
    <location>
        <begin position="493"/>
        <end position="605"/>
    </location>
</feature>
<evidence type="ECO:0000256" key="3">
    <source>
        <dbReference type="SAM" id="SignalP"/>
    </source>
</evidence>
<keyword evidence="3" id="KW-0732">Signal</keyword>
<evidence type="ECO:0000313" key="6">
    <source>
        <dbReference type="Proteomes" id="UP000632154"/>
    </source>
</evidence>
<organism evidence="5 6">
    <name type="scientific">Deinococcus piscis</name>
    <dbReference type="NCBI Taxonomy" id="394230"/>
    <lineage>
        <taxon>Bacteria</taxon>
        <taxon>Thermotogati</taxon>
        <taxon>Deinococcota</taxon>
        <taxon>Deinococci</taxon>
        <taxon>Deinococcales</taxon>
        <taxon>Deinococcaceae</taxon>
        <taxon>Deinococcus</taxon>
    </lineage>
</organism>
<dbReference type="RefSeq" id="WP_189643592.1">
    <property type="nucleotide sequence ID" value="NZ_BNAL01000027.1"/>
</dbReference>
<feature type="chain" id="PRO_5047400279" evidence="3">
    <location>
        <begin position="21"/>
        <end position="629"/>
    </location>
</feature>